<evidence type="ECO:0000256" key="6">
    <source>
        <dbReference type="SAM" id="MobiDB-lite"/>
    </source>
</evidence>
<evidence type="ECO:0000256" key="4">
    <source>
        <dbReference type="ARBA" id="ARBA00023054"/>
    </source>
</evidence>
<dbReference type="SUPFAM" id="SSF48403">
    <property type="entry name" value="Ankyrin repeat"/>
    <property type="match status" value="1"/>
</dbReference>
<evidence type="ECO:0000256" key="3">
    <source>
        <dbReference type="ARBA" id="ARBA00023043"/>
    </source>
</evidence>
<dbReference type="GO" id="GO:0051015">
    <property type="term" value="F:actin filament binding"/>
    <property type="evidence" value="ECO:0007669"/>
    <property type="project" value="TreeGrafter"/>
</dbReference>
<reference evidence="7" key="1">
    <citation type="submission" date="2021-01" db="EMBL/GenBank/DDBJ databases">
        <authorList>
            <person name="Corre E."/>
            <person name="Pelletier E."/>
            <person name="Niang G."/>
            <person name="Scheremetjew M."/>
            <person name="Finn R."/>
            <person name="Kale V."/>
            <person name="Holt S."/>
            <person name="Cochrane G."/>
            <person name="Meng A."/>
            <person name="Brown T."/>
            <person name="Cohen L."/>
        </authorList>
    </citation>
    <scope>NUCLEOTIDE SEQUENCE</scope>
    <source>
        <strain evidence="7">CCMP 410</strain>
    </source>
</reference>
<name>A0A7S1VSB5_9STRA</name>
<accession>A0A7S1VSB5</accession>
<dbReference type="Gene3D" id="1.25.40.20">
    <property type="entry name" value="Ankyrin repeat-containing domain"/>
    <property type="match status" value="1"/>
</dbReference>
<dbReference type="InterPro" id="IPR002110">
    <property type="entry name" value="Ankyrin_rpt"/>
</dbReference>
<feature type="region of interest" description="Disordered" evidence="6">
    <location>
        <begin position="196"/>
        <end position="253"/>
    </location>
</feature>
<dbReference type="EMBL" id="HBGK01049482">
    <property type="protein sequence ID" value="CAD9309345.1"/>
    <property type="molecule type" value="Transcribed_RNA"/>
</dbReference>
<dbReference type="GO" id="GO:0051017">
    <property type="term" value="P:actin filament bundle assembly"/>
    <property type="evidence" value="ECO:0007669"/>
    <property type="project" value="TreeGrafter"/>
</dbReference>
<protein>
    <submittedName>
        <fullName evidence="7">Uncharacterized protein</fullName>
    </submittedName>
</protein>
<dbReference type="InterPro" id="IPR052420">
    <property type="entry name" value="Espin/Espin-like"/>
</dbReference>
<dbReference type="Pfam" id="PF16046">
    <property type="entry name" value="FAM76"/>
    <property type="match status" value="1"/>
</dbReference>
<dbReference type="GO" id="GO:0005737">
    <property type="term" value="C:cytoplasm"/>
    <property type="evidence" value="ECO:0007669"/>
    <property type="project" value="TreeGrafter"/>
</dbReference>
<sequence length="460" mass="51400">MDSNRGNNELEVDFDRNMTKLYEAITSSTWNAALAAVNSNPAEARTWVVRKYENSEDIMWRFLPLHSACARQPPSDLMTALLKAYPEAALSKDDQGMYALHYACGNQASRDVIRQLLAANPGAAKMPDPRGMLPIHYLACWGPSSVSIIDMLLVANRNVGDIKDDDGNTPLSLAMEGEYPERDAVVSALRRWLDRPASVPSSAAPRQQTKDTSDDTDVYTDYKKQAPSPLRTTDTAHEAKSLARDTTNDRDSPVTVGRLRKEITTLKQASQAKEAEWEAKYQKDVTDLEVQLVTLQRDSQTRIDQLEQLLAEKTDACDMATQDLAKAHKNLFEAEEERDGVRQTLLDLTAAHDHYKIKAENMSDRLGSLNASLASMMDQQHHVMKSVQHRDAFLAEQSSIRRAKLQELIEIDERVLSGASIERSGCEEMSQGSEDSLEYRLQCQTKEMDAIAAVIAALRQ</sequence>
<dbReference type="AlphaFoldDB" id="A0A7S1VSB5"/>
<evidence type="ECO:0000256" key="2">
    <source>
        <dbReference type="ARBA" id="ARBA00022737"/>
    </source>
</evidence>
<evidence type="ECO:0000256" key="1">
    <source>
        <dbReference type="ARBA" id="ARBA00009097"/>
    </source>
</evidence>
<feature type="coiled-coil region" evidence="5">
    <location>
        <begin position="256"/>
        <end position="344"/>
    </location>
</feature>
<gene>
    <name evidence="7" type="ORF">GOCE00092_LOCUS25956</name>
</gene>
<keyword evidence="2" id="KW-0677">Repeat</keyword>
<dbReference type="SMART" id="SM00248">
    <property type="entry name" value="ANK"/>
    <property type="match status" value="3"/>
</dbReference>
<comment type="similarity">
    <text evidence="1">Belongs to the FAM76 family.</text>
</comment>
<keyword evidence="4 5" id="KW-0175">Coiled coil</keyword>
<organism evidence="7">
    <name type="scientific">Grammatophora oceanica</name>
    <dbReference type="NCBI Taxonomy" id="210454"/>
    <lineage>
        <taxon>Eukaryota</taxon>
        <taxon>Sar</taxon>
        <taxon>Stramenopiles</taxon>
        <taxon>Ochrophyta</taxon>
        <taxon>Bacillariophyta</taxon>
        <taxon>Fragilariophyceae</taxon>
        <taxon>Fragilariophycidae</taxon>
        <taxon>Rhabdonematales</taxon>
        <taxon>Grammatophoraceae</taxon>
        <taxon>Grammatophora</taxon>
    </lineage>
</organism>
<evidence type="ECO:0000256" key="5">
    <source>
        <dbReference type="SAM" id="Coils"/>
    </source>
</evidence>
<keyword evidence="3" id="KW-0040">ANK repeat</keyword>
<evidence type="ECO:0000313" key="7">
    <source>
        <dbReference type="EMBL" id="CAD9309345.1"/>
    </source>
</evidence>
<proteinExistence type="inferred from homology"/>
<dbReference type="InterPro" id="IPR032017">
    <property type="entry name" value="FAM76"/>
</dbReference>
<dbReference type="PANTHER" id="PTHR24153:SF8">
    <property type="entry name" value="FORKED, ISOFORM F"/>
    <property type="match status" value="1"/>
</dbReference>
<dbReference type="InterPro" id="IPR036770">
    <property type="entry name" value="Ankyrin_rpt-contain_sf"/>
</dbReference>
<dbReference type="PANTHER" id="PTHR24153">
    <property type="entry name" value="ESPIN"/>
    <property type="match status" value="1"/>
</dbReference>
<feature type="compositionally biased region" description="Basic and acidic residues" evidence="6">
    <location>
        <begin position="234"/>
        <end position="252"/>
    </location>
</feature>